<protein>
    <recommendedName>
        <fullName evidence="3">Terminase</fullName>
    </recommendedName>
</protein>
<dbReference type="RefSeq" id="WP_277864850.1">
    <property type="nucleotide sequence ID" value="NZ_JARRAG010000009.1"/>
</dbReference>
<keyword evidence="2" id="KW-1185">Reference proteome</keyword>
<name>A0ABT6FM08_9BACT</name>
<comment type="caution">
    <text evidence="1">The sequence shown here is derived from an EMBL/GenBank/DDBJ whole genome shotgun (WGS) entry which is preliminary data.</text>
</comment>
<accession>A0ABT6FM08</accession>
<dbReference type="Proteomes" id="UP001216907">
    <property type="component" value="Unassembled WGS sequence"/>
</dbReference>
<dbReference type="EMBL" id="JARRAG010000009">
    <property type="protein sequence ID" value="MDG3008531.1"/>
    <property type="molecule type" value="Genomic_DNA"/>
</dbReference>
<organism evidence="1 2">
    <name type="scientific">Paludisphaera mucosa</name>
    <dbReference type="NCBI Taxonomy" id="3030827"/>
    <lineage>
        <taxon>Bacteria</taxon>
        <taxon>Pseudomonadati</taxon>
        <taxon>Planctomycetota</taxon>
        <taxon>Planctomycetia</taxon>
        <taxon>Isosphaerales</taxon>
        <taxon>Isosphaeraceae</taxon>
        <taxon>Paludisphaera</taxon>
    </lineage>
</organism>
<sequence length="145" mass="16627">MATIKRSKAPRGWKAKFVAALRQVAVVRHAAEAAGVHKSTAYREKARDKKFDEAWEDALDDATDVLELEARRRAVLGVEREVYVRTGTDQDGRPIFTKQTVREYSDKLLMFLLSAYRPERFRERFDWKGLLADAAAAQRSEALDR</sequence>
<reference evidence="1 2" key="1">
    <citation type="submission" date="2023-03" db="EMBL/GenBank/DDBJ databases">
        <title>Paludisphaera mucosa sp. nov. a novel planctomycete from northern fen.</title>
        <authorList>
            <person name="Ivanova A."/>
        </authorList>
    </citation>
    <scope>NUCLEOTIDE SEQUENCE [LARGE SCALE GENOMIC DNA]</scope>
    <source>
        <strain evidence="1 2">Pla2</strain>
    </source>
</reference>
<evidence type="ECO:0000313" key="2">
    <source>
        <dbReference type="Proteomes" id="UP001216907"/>
    </source>
</evidence>
<gene>
    <name evidence="1" type="ORF">PZE19_32600</name>
</gene>
<evidence type="ECO:0000313" key="1">
    <source>
        <dbReference type="EMBL" id="MDG3008531.1"/>
    </source>
</evidence>
<evidence type="ECO:0008006" key="3">
    <source>
        <dbReference type="Google" id="ProtNLM"/>
    </source>
</evidence>
<proteinExistence type="predicted"/>